<evidence type="ECO:0000313" key="3">
    <source>
        <dbReference type="EMBL" id="KAG6596437.1"/>
    </source>
</evidence>
<dbReference type="PANTHER" id="PTHR47926:SF472">
    <property type="entry name" value="REPEAT (PPR) SUPERFAMILY PROTEIN, PUTATIVE-RELATED"/>
    <property type="match status" value="1"/>
</dbReference>
<proteinExistence type="predicted"/>
<reference evidence="3 4" key="1">
    <citation type="journal article" date="2021" name="Hortic Res">
        <title>The domestication of Cucurbita argyrosperma as revealed by the genome of its wild relative.</title>
        <authorList>
            <person name="Barrera-Redondo J."/>
            <person name="Sanchez-de la Vega G."/>
            <person name="Aguirre-Liguori J.A."/>
            <person name="Castellanos-Morales G."/>
            <person name="Gutierrez-Guerrero Y.T."/>
            <person name="Aguirre-Dugua X."/>
            <person name="Aguirre-Planter E."/>
            <person name="Tenaillon M.I."/>
            <person name="Lira-Saade R."/>
            <person name="Eguiarte L.E."/>
        </authorList>
    </citation>
    <scope>NUCLEOTIDE SEQUENCE [LARGE SCALE GENOMIC DNA]</scope>
    <source>
        <strain evidence="3">JBR-2021</strain>
    </source>
</reference>
<keyword evidence="4" id="KW-1185">Reference proteome</keyword>
<feature type="transmembrane region" description="Helical" evidence="2">
    <location>
        <begin position="156"/>
        <end position="180"/>
    </location>
</feature>
<accession>A0AAV6NFS1</accession>
<evidence type="ECO:0000313" key="4">
    <source>
        <dbReference type="Proteomes" id="UP000685013"/>
    </source>
</evidence>
<comment type="caution">
    <text evidence="3">The sequence shown here is derived from an EMBL/GenBank/DDBJ whole genome shotgun (WGS) entry which is preliminary data.</text>
</comment>
<keyword evidence="2" id="KW-1133">Transmembrane helix</keyword>
<protein>
    <submittedName>
        <fullName evidence="3">Pentatricopeptide repeat-containing protein</fullName>
    </submittedName>
</protein>
<keyword evidence="2" id="KW-0812">Transmembrane</keyword>
<feature type="non-terminal residue" evidence="3">
    <location>
        <position position="1"/>
    </location>
</feature>
<dbReference type="NCBIfam" id="TIGR00756">
    <property type="entry name" value="PPR"/>
    <property type="match status" value="1"/>
</dbReference>
<dbReference type="InterPro" id="IPR002885">
    <property type="entry name" value="PPR_rpt"/>
</dbReference>
<dbReference type="AlphaFoldDB" id="A0AAV6NFS1"/>
<dbReference type="PROSITE" id="PS51375">
    <property type="entry name" value="PPR"/>
    <property type="match status" value="1"/>
</dbReference>
<keyword evidence="2" id="KW-0472">Membrane</keyword>
<organism evidence="3 4">
    <name type="scientific">Cucurbita argyrosperma subsp. sororia</name>
    <dbReference type="NCBI Taxonomy" id="37648"/>
    <lineage>
        <taxon>Eukaryota</taxon>
        <taxon>Viridiplantae</taxon>
        <taxon>Streptophyta</taxon>
        <taxon>Embryophyta</taxon>
        <taxon>Tracheophyta</taxon>
        <taxon>Spermatophyta</taxon>
        <taxon>Magnoliopsida</taxon>
        <taxon>eudicotyledons</taxon>
        <taxon>Gunneridae</taxon>
        <taxon>Pentapetalae</taxon>
        <taxon>rosids</taxon>
        <taxon>fabids</taxon>
        <taxon>Cucurbitales</taxon>
        <taxon>Cucurbitaceae</taxon>
        <taxon>Cucurbiteae</taxon>
        <taxon>Cucurbita</taxon>
    </lineage>
</organism>
<dbReference type="PANTHER" id="PTHR47926">
    <property type="entry name" value="PENTATRICOPEPTIDE REPEAT-CONTAINING PROTEIN"/>
    <property type="match status" value="1"/>
</dbReference>
<dbReference type="Proteomes" id="UP000685013">
    <property type="component" value="Chromosome 6"/>
</dbReference>
<feature type="repeat" description="PPR" evidence="1">
    <location>
        <begin position="155"/>
        <end position="189"/>
    </location>
</feature>
<evidence type="ECO:0000256" key="1">
    <source>
        <dbReference type="PROSITE-ProRule" id="PRU00708"/>
    </source>
</evidence>
<dbReference type="GO" id="GO:0009451">
    <property type="term" value="P:RNA modification"/>
    <property type="evidence" value="ECO:0007669"/>
    <property type="project" value="InterPro"/>
</dbReference>
<name>A0AAV6NFS1_9ROSI</name>
<dbReference type="Pfam" id="PF01535">
    <property type="entry name" value="PPR"/>
    <property type="match status" value="2"/>
</dbReference>
<sequence>MGSASNPPQRRDELRRLWPLHPARTGFLFVRLGNCFALVLFYVLSLPRISSDRRSSPSNQNLAALEMPTMCSCGSLDYVWELFEEMPEKDEVTLRDDIGLHEQPINSTCRYILSNAVGWLQTEYYDTCERSSHLLTFCNTKDGARLVCDQFKGRSLIIWTAIISAYAANGGANVALSFFYEILTNGIRPDSVAFTPVCSCAHSGELDEAWKIFNVLLPEYGIQPLIEHYACMVGVLSLAEKFSDAVDFISKMPIEPTTKVWDALLNGASVAGDVELGKCVFDSLLDTEPENTGNNIIMDNLYSLFGRWKKSG</sequence>
<gene>
    <name evidence="3" type="primary">PCMP-E49</name>
    <name evidence="3" type="ORF">SDJN03_09617</name>
</gene>
<dbReference type="EMBL" id="JAGKQH010000006">
    <property type="protein sequence ID" value="KAG6596437.1"/>
    <property type="molecule type" value="Genomic_DNA"/>
</dbReference>
<evidence type="ECO:0000256" key="2">
    <source>
        <dbReference type="SAM" id="Phobius"/>
    </source>
</evidence>
<feature type="transmembrane region" description="Helical" evidence="2">
    <location>
        <begin position="26"/>
        <end position="44"/>
    </location>
</feature>
<dbReference type="InterPro" id="IPR046960">
    <property type="entry name" value="PPR_At4g14850-like_plant"/>
</dbReference>
<dbReference type="GO" id="GO:0003723">
    <property type="term" value="F:RNA binding"/>
    <property type="evidence" value="ECO:0007669"/>
    <property type="project" value="InterPro"/>
</dbReference>